<gene>
    <name evidence="7" type="ORF">AAHA92_13789</name>
</gene>
<dbReference type="PANTHER" id="PTHR46807:SF1">
    <property type="entry name" value="TRANSCRIPTION FACTOR PIF3"/>
    <property type="match status" value="1"/>
</dbReference>
<proteinExistence type="predicted"/>
<dbReference type="Pfam" id="PF00010">
    <property type="entry name" value="HLH"/>
    <property type="match status" value="1"/>
</dbReference>
<sequence>MKKASAYSKTAPNCQDSESSHSGQYNVNGSAMQAIKKRKRAALLHSHKKREDNRIKKRFWELRNLIPNCTQMDKESVLDEAIVYLKCLQLQLQIIPTYAGLCVPPTPITYPLQMYGLPLVGFNGYRTGLETPTPQQP</sequence>
<evidence type="ECO:0000313" key="7">
    <source>
        <dbReference type="EMBL" id="KAL1553066.1"/>
    </source>
</evidence>
<evidence type="ECO:0000259" key="6">
    <source>
        <dbReference type="PROSITE" id="PS50888"/>
    </source>
</evidence>
<keyword evidence="2" id="KW-0805">Transcription regulation</keyword>
<dbReference type="PROSITE" id="PS50888">
    <property type="entry name" value="BHLH"/>
    <property type="match status" value="1"/>
</dbReference>
<dbReference type="GO" id="GO:0010017">
    <property type="term" value="P:red or far-red light signaling pathway"/>
    <property type="evidence" value="ECO:0007669"/>
    <property type="project" value="UniProtKB-ARBA"/>
</dbReference>
<evidence type="ECO:0000256" key="2">
    <source>
        <dbReference type="ARBA" id="ARBA00023015"/>
    </source>
</evidence>
<keyword evidence="3" id="KW-0804">Transcription</keyword>
<dbReference type="SUPFAM" id="SSF47459">
    <property type="entry name" value="HLH, helix-loop-helix DNA-binding domain"/>
    <property type="match status" value="1"/>
</dbReference>
<organism evidence="7 8">
    <name type="scientific">Salvia divinorum</name>
    <name type="common">Maria pastora</name>
    <name type="synonym">Diviner's sage</name>
    <dbReference type="NCBI Taxonomy" id="28513"/>
    <lineage>
        <taxon>Eukaryota</taxon>
        <taxon>Viridiplantae</taxon>
        <taxon>Streptophyta</taxon>
        <taxon>Embryophyta</taxon>
        <taxon>Tracheophyta</taxon>
        <taxon>Spermatophyta</taxon>
        <taxon>Magnoliopsida</taxon>
        <taxon>eudicotyledons</taxon>
        <taxon>Gunneridae</taxon>
        <taxon>Pentapetalae</taxon>
        <taxon>asterids</taxon>
        <taxon>lamiids</taxon>
        <taxon>Lamiales</taxon>
        <taxon>Lamiaceae</taxon>
        <taxon>Nepetoideae</taxon>
        <taxon>Mentheae</taxon>
        <taxon>Salviinae</taxon>
        <taxon>Salvia</taxon>
        <taxon>Salvia subgen. Calosphace</taxon>
    </lineage>
</organism>
<feature type="compositionally biased region" description="Polar residues" evidence="5">
    <location>
        <begin position="7"/>
        <end position="29"/>
    </location>
</feature>
<comment type="subcellular location">
    <subcellularLocation>
        <location evidence="1">Nucleus</location>
    </subcellularLocation>
</comment>
<evidence type="ECO:0000256" key="5">
    <source>
        <dbReference type="SAM" id="MobiDB-lite"/>
    </source>
</evidence>
<comment type="caution">
    <text evidence="7">The sequence shown here is derived from an EMBL/GenBank/DDBJ whole genome shotgun (WGS) entry which is preliminary data.</text>
</comment>
<feature type="domain" description="BHLH" evidence="6">
    <location>
        <begin position="39"/>
        <end position="88"/>
    </location>
</feature>
<feature type="region of interest" description="Disordered" evidence="5">
    <location>
        <begin position="1"/>
        <end position="29"/>
    </location>
</feature>
<dbReference type="PANTHER" id="PTHR46807">
    <property type="entry name" value="TRANSCRIPTION FACTOR PIF3"/>
    <property type="match status" value="1"/>
</dbReference>
<evidence type="ECO:0000256" key="1">
    <source>
        <dbReference type="ARBA" id="ARBA00004123"/>
    </source>
</evidence>
<dbReference type="Gene3D" id="4.10.280.10">
    <property type="entry name" value="Helix-loop-helix DNA-binding domain"/>
    <property type="match status" value="1"/>
</dbReference>
<name>A0ABD1H9E6_SALDI</name>
<dbReference type="InterPro" id="IPR036638">
    <property type="entry name" value="HLH_DNA-bd_sf"/>
</dbReference>
<dbReference type="InterPro" id="IPR044273">
    <property type="entry name" value="PIF3-like"/>
</dbReference>
<keyword evidence="4" id="KW-0539">Nucleus</keyword>
<dbReference type="Proteomes" id="UP001567538">
    <property type="component" value="Unassembled WGS sequence"/>
</dbReference>
<dbReference type="SMART" id="SM00353">
    <property type="entry name" value="HLH"/>
    <property type="match status" value="1"/>
</dbReference>
<dbReference type="EMBL" id="JBEAFC010000006">
    <property type="protein sequence ID" value="KAL1553066.1"/>
    <property type="molecule type" value="Genomic_DNA"/>
</dbReference>
<evidence type="ECO:0000313" key="8">
    <source>
        <dbReference type="Proteomes" id="UP001567538"/>
    </source>
</evidence>
<evidence type="ECO:0000256" key="4">
    <source>
        <dbReference type="ARBA" id="ARBA00023242"/>
    </source>
</evidence>
<dbReference type="AlphaFoldDB" id="A0ABD1H9E6"/>
<dbReference type="GO" id="GO:0005634">
    <property type="term" value="C:nucleus"/>
    <property type="evidence" value="ECO:0007669"/>
    <property type="project" value="UniProtKB-SubCell"/>
</dbReference>
<keyword evidence="8" id="KW-1185">Reference proteome</keyword>
<protein>
    <submittedName>
        <fullName evidence="7">Transcription factor PHYTOCHROME INTERACTING FACTOR-LIKE 15-like</fullName>
    </submittedName>
</protein>
<reference evidence="7 8" key="1">
    <citation type="submission" date="2024-06" db="EMBL/GenBank/DDBJ databases">
        <title>A chromosome level genome sequence of Diviner's sage (Salvia divinorum).</title>
        <authorList>
            <person name="Ford S.A."/>
            <person name="Ro D.-K."/>
            <person name="Ness R.W."/>
            <person name="Phillips M.A."/>
        </authorList>
    </citation>
    <scope>NUCLEOTIDE SEQUENCE [LARGE SCALE GENOMIC DNA]</scope>
    <source>
        <strain evidence="7">SAF-2024a</strain>
        <tissue evidence="7">Leaf</tissue>
    </source>
</reference>
<evidence type="ECO:0000256" key="3">
    <source>
        <dbReference type="ARBA" id="ARBA00023163"/>
    </source>
</evidence>
<dbReference type="InterPro" id="IPR011598">
    <property type="entry name" value="bHLH_dom"/>
</dbReference>
<accession>A0ABD1H9E6</accession>